<accession>A0A3B0XZ08</accession>
<dbReference type="Gene3D" id="3.30.470.20">
    <property type="entry name" value="ATP-grasp fold, B domain"/>
    <property type="match status" value="1"/>
</dbReference>
<evidence type="ECO:0000313" key="2">
    <source>
        <dbReference type="EMBL" id="VAW61406.1"/>
    </source>
</evidence>
<dbReference type="GO" id="GO:0005524">
    <property type="term" value="F:ATP binding"/>
    <property type="evidence" value="ECO:0007669"/>
    <property type="project" value="InterPro"/>
</dbReference>
<reference evidence="2" key="1">
    <citation type="submission" date="2018-06" db="EMBL/GenBank/DDBJ databases">
        <authorList>
            <person name="Zhirakovskaya E."/>
        </authorList>
    </citation>
    <scope>NUCLEOTIDE SEQUENCE</scope>
</reference>
<name>A0A3B0XZ08_9ZZZZ</name>
<dbReference type="InterPro" id="IPR011761">
    <property type="entry name" value="ATP-grasp"/>
</dbReference>
<organism evidence="2">
    <name type="scientific">hydrothermal vent metagenome</name>
    <dbReference type="NCBI Taxonomy" id="652676"/>
    <lineage>
        <taxon>unclassified sequences</taxon>
        <taxon>metagenomes</taxon>
        <taxon>ecological metagenomes</taxon>
    </lineage>
</organism>
<feature type="domain" description="ATP-grasp" evidence="1">
    <location>
        <begin position="140"/>
        <end position="345"/>
    </location>
</feature>
<dbReference type="EMBL" id="UOFI01000010">
    <property type="protein sequence ID" value="VAW61406.1"/>
    <property type="molecule type" value="Genomic_DNA"/>
</dbReference>
<dbReference type="SUPFAM" id="SSF56059">
    <property type="entry name" value="Glutathione synthetase ATP-binding domain-like"/>
    <property type="match status" value="1"/>
</dbReference>
<gene>
    <name evidence="2" type="ORF">MNBD_GAMMA09-756</name>
</gene>
<evidence type="ECO:0000259" key="1">
    <source>
        <dbReference type="PROSITE" id="PS50975"/>
    </source>
</evidence>
<sequence>MNNKTLHSIQDIKDHFKQDETIQYFISASNFNLMVLSDWVKHWFNINLIDCYDEQNRNVILPEYSNLPAFKDIESINQFLLGNKEIVAHIRNNQALNRNTNALFLFYDRELEKMVDSLDMNLIMPANKLVKHIDNKITTTEIGNSVDVPSVPNALVKIENYQQLKDTIKKHQLGNDVVIQTAYGDSGKTTFFVSNEEDYHEAAETIEAQDKVKVMQHIQCLQVAMEACATRQGTYIGPILTEIIGHPKLTPYKGGWCGNNVDPDIFDRSTQETMYEYSTRLGQTLYKNGYRGYFEIDYLIDVSDTDNIRVYLGEINPRVTGISAITNMSEFCNQHIPLFLFHLLEFSQTEFDLRPEEFNKISINYKHPAFSQLIFKYTEKDLKIITDIPKTGIYTLQNGKLHYSHYANNTRGMKNDEIFVLRILTQDEYVYKGADMLILFSNKQLQNAHNELTPVADELISSVYNAIQYRELTDEEIQLTQRYAKHASLKSSADS</sequence>
<dbReference type="AlphaFoldDB" id="A0A3B0XZ08"/>
<proteinExistence type="predicted"/>
<dbReference type="GO" id="GO:0046872">
    <property type="term" value="F:metal ion binding"/>
    <property type="evidence" value="ECO:0007669"/>
    <property type="project" value="InterPro"/>
</dbReference>
<protein>
    <submittedName>
        <fullName evidence="2">POSSIBLE CARBOXYLASE</fullName>
    </submittedName>
</protein>
<dbReference type="PROSITE" id="PS50975">
    <property type="entry name" value="ATP_GRASP"/>
    <property type="match status" value="1"/>
</dbReference>